<comment type="catalytic activity">
    <reaction evidence="7">
        <text>DNA(n) + a 2'-deoxyribonucleoside 5'-triphosphate = DNA(n+1) + diphosphate</text>
        <dbReference type="Rhea" id="RHEA:22508"/>
        <dbReference type="Rhea" id="RHEA-COMP:17339"/>
        <dbReference type="Rhea" id="RHEA-COMP:17340"/>
        <dbReference type="ChEBI" id="CHEBI:33019"/>
        <dbReference type="ChEBI" id="CHEBI:61560"/>
        <dbReference type="ChEBI" id="CHEBI:173112"/>
        <dbReference type="EC" id="2.7.7.7"/>
    </reaction>
</comment>
<dbReference type="GO" id="GO:0006261">
    <property type="term" value="P:DNA-templated DNA replication"/>
    <property type="evidence" value="ECO:0007669"/>
    <property type="project" value="TreeGrafter"/>
</dbReference>
<reference evidence="10" key="1">
    <citation type="submission" date="2020-10" db="EMBL/GenBank/DDBJ databases">
        <title>Connecting structure to function with the recovery of over 1000 high-quality activated sludge metagenome-assembled genomes encoding full-length rRNA genes using long-read sequencing.</title>
        <authorList>
            <person name="Singleton C.M."/>
            <person name="Petriglieri F."/>
            <person name="Kristensen J.M."/>
            <person name="Kirkegaard R.H."/>
            <person name="Michaelsen T.Y."/>
            <person name="Andersen M.H."/>
            <person name="Karst S.M."/>
            <person name="Dueholm M.S."/>
            <person name="Nielsen P.H."/>
            <person name="Albertsen M."/>
        </authorList>
    </citation>
    <scope>NUCLEOTIDE SEQUENCE</scope>
    <source>
        <strain evidence="10">Bjer_18-Q3-R1-45_BAT3C.347</strain>
    </source>
</reference>
<keyword evidence="5" id="KW-0235">DNA replication</keyword>
<evidence type="ECO:0000256" key="2">
    <source>
        <dbReference type="ARBA" id="ARBA00014363"/>
    </source>
</evidence>
<evidence type="ECO:0000313" key="10">
    <source>
        <dbReference type="EMBL" id="MBK6973827.1"/>
    </source>
</evidence>
<dbReference type="PANTHER" id="PTHR11669">
    <property type="entry name" value="REPLICATION FACTOR C / DNA POLYMERASE III GAMMA-TAU SUBUNIT"/>
    <property type="match status" value="1"/>
</dbReference>
<evidence type="ECO:0000256" key="4">
    <source>
        <dbReference type="ARBA" id="ARBA00022695"/>
    </source>
</evidence>
<dbReference type="EC" id="2.7.7.7" evidence="1"/>
<dbReference type="Gene3D" id="3.40.50.300">
    <property type="entry name" value="P-loop containing nucleotide triphosphate hydrolases"/>
    <property type="match status" value="1"/>
</dbReference>
<dbReference type="EMBL" id="JADJEV010000004">
    <property type="protein sequence ID" value="MBK6973827.1"/>
    <property type="molecule type" value="Genomic_DNA"/>
</dbReference>
<gene>
    <name evidence="10" type="primary">holB</name>
    <name evidence="10" type="ORF">IPH26_13135</name>
</gene>
<protein>
    <recommendedName>
        <fullName evidence="2">DNA polymerase III subunit delta'</fullName>
        <ecNumber evidence="1">2.7.7.7</ecNumber>
    </recommendedName>
</protein>
<evidence type="ECO:0000256" key="7">
    <source>
        <dbReference type="ARBA" id="ARBA00049244"/>
    </source>
</evidence>
<dbReference type="InterPro" id="IPR004622">
    <property type="entry name" value="DNA_pol_HolB"/>
</dbReference>
<dbReference type="NCBIfam" id="TIGR00678">
    <property type="entry name" value="holB"/>
    <property type="match status" value="1"/>
</dbReference>
<dbReference type="AlphaFoldDB" id="A0A9D7E4T8"/>
<dbReference type="SMART" id="SM00382">
    <property type="entry name" value="AAA"/>
    <property type="match status" value="1"/>
</dbReference>
<dbReference type="Pfam" id="PF13177">
    <property type="entry name" value="DNA_pol3_delta2"/>
    <property type="match status" value="1"/>
</dbReference>
<evidence type="ECO:0000313" key="11">
    <source>
        <dbReference type="Proteomes" id="UP000807785"/>
    </source>
</evidence>
<sequence length="347" mass="37436">MIFEWHQPVWDSLLGRLEQLPHALLLAGAAGGGKSELARSLAQRLLCETASGNAPACGECDGCRWFLAGNHPDFRYVGPGSDEIEAEPGDSASEEAEPGKRSTQIVIEQIRALAGFVTVGAVRQGVRVVVIDPAEAMNHHTANALLKLLEEPPAKTHLVLVSDAPRRLLPTILSRCRLIRLPRPDGAQAANWLAGQGVEKPDDLLALCGGMPVAATELATGIGAAARGRFVRDMLSLERADPVALAGVWEAWLKNKESLAAGFGVPQLVGWLQRWVADLVLAALAGQVRFFPDQQAALQAQANKLPLAALLTCYNELIRLRRVAAHPLNLRLVLDDMLLRYARLVAR</sequence>
<feature type="compositionally biased region" description="Acidic residues" evidence="8">
    <location>
        <begin position="82"/>
        <end position="96"/>
    </location>
</feature>
<evidence type="ECO:0000256" key="5">
    <source>
        <dbReference type="ARBA" id="ARBA00022705"/>
    </source>
</evidence>
<dbReference type="InterPro" id="IPR015199">
    <property type="entry name" value="DNA_pol_III_delta_C"/>
</dbReference>
<dbReference type="InterPro" id="IPR003593">
    <property type="entry name" value="AAA+_ATPase"/>
</dbReference>
<dbReference type="SUPFAM" id="SSF52540">
    <property type="entry name" value="P-loop containing nucleoside triphosphate hydrolases"/>
    <property type="match status" value="1"/>
</dbReference>
<keyword evidence="3 10" id="KW-0808">Transferase</keyword>
<dbReference type="Pfam" id="PF09115">
    <property type="entry name" value="DNApol3-delta_C"/>
    <property type="match status" value="1"/>
</dbReference>
<name>A0A9D7E4T8_9PROT</name>
<dbReference type="GO" id="GO:0003887">
    <property type="term" value="F:DNA-directed DNA polymerase activity"/>
    <property type="evidence" value="ECO:0007669"/>
    <property type="project" value="UniProtKB-EC"/>
</dbReference>
<feature type="domain" description="AAA+ ATPase" evidence="9">
    <location>
        <begin position="20"/>
        <end position="185"/>
    </location>
</feature>
<evidence type="ECO:0000256" key="1">
    <source>
        <dbReference type="ARBA" id="ARBA00012417"/>
    </source>
</evidence>
<feature type="region of interest" description="Disordered" evidence="8">
    <location>
        <begin position="78"/>
        <end position="101"/>
    </location>
</feature>
<dbReference type="Proteomes" id="UP000807785">
    <property type="component" value="Unassembled WGS sequence"/>
</dbReference>
<dbReference type="InterPro" id="IPR027417">
    <property type="entry name" value="P-loop_NTPase"/>
</dbReference>
<dbReference type="GO" id="GO:0008408">
    <property type="term" value="F:3'-5' exonuclease activity"/>
    <property type="evidence" value="ECO:0007669"/>
    <property type="project" value="InterPro"/>
</dbReference>
<dbReference type="PANTHER" id="PTHR11669:SF8">
    <property type="entry name" value="DNA POLYMERASE III SUBUNIT DELTA"/>
    <property type="match status" value="1"/>
</dbReference>
<evidence type="ECO:0000256" key="3">
    <source>
        <dbReference type="ARBA" id="ARBA00022679"/>
    </source>
</evidence>
<evidence type="ECO:0000259" key="9">
    <source>
        <dbReference type="SMART" id="SM00382"/>
    </source>
</evidence>
<dbReference type="InterPro" id="IPR050238">
    <property type="entry name" value="DNA_Rep/Repair_Clamp_Loader"/>
</dbReference>
<keyword evidence="4 10" id="KW-0548">Nucleotidyltransferase</keyword>
<dbReference type="GO" id="GO:0009360">
    <property type="term" value="C:DNA polymerase III complex"/>
    <property type="evidence" value="ECO:0007669"/>
    <property type="project" value="TreeGrafter"/>
</dbReference>
<organism evidence="10 11">
    <name type="scientific">Candidatus Methylophosphatis roskildensis</name>
    <dbReference type="NCBI Taxonomy" id="2899263"/>
    <lineage>
        <taxon>Bacteria</taxon>
        <taxon>Pseudomonadati</taxon>
        <taxon>Pseudomonadota</taxon>
        <taxon>Betaproteobacteria</taxon>
        <taxon>Nitrosomonadales</taxon>
        <taxon>Sterolibacteriaceae</taxon>
        <taxon>Candidatus Methylophosphatis</taxon>
    </lineage>
</organism>
<keyword evidence="6" id="KW-0239">DNA-directed DNA polymerase</keyword>
<evidence type="ECO:0000256" key="6">
    <source>
        <dbReference type="ARBA" id="ARBA00022932"/>
    </source>
</evidence>
<comment type="caution">
    <text evidence="10">The sequence shown here is derived from an EMBL/GenBank/DDBJ whole genome shotgun (WGS) entry which is preliminary data.</text>
</comment>
<accession>A0A9D7E4T8</accession>
<evidence type="ECO:0000256" key="8">
    <source>
        <dbReference type="SAM" id="MobiDB-lite"/>
    </source>
</evidence>
<proteinExistence type="predicted"/>